<name>A0A923RVR5_9FIRM</name>
<evidence type="ECO:0000313" key="5">
    <source>
        <dbReference type="Proteomes" id="UP000606499"/>
    </source>
</evidence>
<dbReference type="NCBIfam" id="TIGR00377">
    <property type="entry name" value="ant_ant_sig"/>
    <property type="match status" value="1"/>
</dbReference>
<keyword evidence="5" id="KW-1185">Reference proteome</keyword>
<dbReference type="InterPro" id="IPR058548">
    <property type="entry name" value="MlaB-like_STAS"/>
</dbReference>
<dbReference type="InterPro" id="IPR036513">
    <property type="entry name" value="STAS_dom_sf"/>
</dbReference>
<dbReference type="CDD" id="cd07043">
    <property type="entry name" value="STAS_anti-anti-sigma_factors"/>
    <property type="match status" value="1"/>
</dbReference>
<dbReference type="AlphaFoldDB" id="A0A923RVR5"/>
<accession>A0A923RVR5</accession>
<proteinExistence type="inferred from homology"/>
<dbReference type="Gene3D" id="3.30.750.24">
    <property type="entry name" value="STAS domain"/>
    <property type="match status" value="1"/>
</dbReference>
<sequence>MNISKSTENGQTVLKLNGRLDTTTAPDFQDTLLGEIKTGKSILLDFSELAYVSSAGLRSLLTGQKAVAAGGQTMTLRHVSDEIMEVFDMTGFSDILTIESA</sequence>
<dbReference type="PANTHER" id="PTHR33495">
    <property type="entry name" value="ANTI-SIGMA FACTOR ANTAGONIST TM_1081-RELATED-RELATED"/>
    <property type="match status" value="1"/>
</dbReference>
<dbReference type="Proteomes" id="UP000606499">
    <property type="component" value="Unassembled WGS sequence"/>
</dbReference>
<dbReference type="EMBL" id="JACOPL010000006">
    <property type="protein sequence ID" value="MBC5725292.1"/>
    <property type="molecule type" value="Genomic_DNA"/>
</dbReference>
<dbReference type="SUPFAM" id="SSF52091">
    <property type="entry name" value="SpoIIaa-like"/>
    <property type="match status" value="1"/>
</dbReference>
<evidence type="ECO:0000256" key="2">
    <source>
        <dbReference type="RuleBase" id="RU003749"/>
    </source>
</evidence>
<dbReference type="RefSeq" id="WP_054326459.1">
    <property type="nucleotide sequence ID" value="NZ_JACOPL010000006.1"/>
</dbReference>
<evidence type="ECO:0000259" key="3">
    <source>
        <dbReference type="PROSITE" id="PS50801"/>
    </source>
</evidence>
<reference evidence="4" key="1">
    <citation type="submission" date="2020-08" db="EMBL/GenBank/DDBJ databases">
        <title>Genome public.</title>
        <authorList>
            <person name="Liu C."/>
            <person name="Sun Q."/>
        </authorList>
    </citation>
    <scope>NUCLEOTIDE SEQUENCE</scope>
    <source>
        <strain evidence="4">NSJ-28</strain>
    </source>
</reference>
<dbReference type="GO" id="GO:0043856">
    <property type="term" value="F:anti-sigma factor antagonist activity"/>
    <property type="evidence" value="ECO:0007669"/>
    <property type="project" value="InterPro"/>
</dbReference>
<comment type="caution">
    <text evidence="4">The sequence shown here is derived from an EMBL/GenBank/DDBJ whole genome shotgun (WGS) entry which is preliminary data.</text>
</comment>
<gene>
    <name evidence="4" type="ORF">H8S45_07450</name>
</gene>
<evidence type="ECO:0000256" key="1">
    <source>
        <dbReference type="ARBA" id="ARBA00009013"/>
    </source>
</evidence>
<dbReference type="InterPro" id="IPR002645">
    <property type="entry name" value="STAS_dom"/>
</dbReference>
<dbReference type="InterPro" id="IPR003658">
    <property type="entry name" value="Anti-sigma_ant"/>
</dbReference>
<evidence type="ECO:0000313" key="4">
    <source>
        <dbReference type="EMBL" id="MBC5725292.1"/>
    </source>
</evidence>
<feature type="domain" description="STAS" evidence="3">
    <location>
        <begin position="1"/>
        <end position="101"/>
    </location>
</feature>
<comment type="similarity">
    <text evidence="1 2">Belongs to the anti-sigma-factor antagonist family.</text>
</comment>
<organism evidence="4 5">
    <name type="scientific">Agathobaculum faecis</name>
    <dbReference type="NCBI Taxonomy" id="2763013"/>
    <lineage>
        <taxon>Bacteria</taxon>
        <taxon>Bacillati</taxon>
        <taxon>Bacillota</taxon>
        <taxon>Clostridia</taxon>
        <taxon>Eubacteriales</taxon>
        <taxon>Butyricicoccaceae</taxon>
        <taxon>Agathobaculum</taxon>
    </lineage>
</organism>
<dbReference type="PROSITE" id="PS50801">
    <property type="entry name" value="STAS"/>
    <property type="match status" value="1"/>
</dbReference>
<protein>
    <recommendedName>
        <fullName evidence="2">Anti-sigma factor antagonist</fullName>
    </recommendedName>
</protein>
<dbReference type="Pfam" id="PF13466">
    <property type="entry name" value="STAS_2"/>
    <property type="match status" value="1"/>
</dbReference>